<evidence type="ECO:0000256" key="2">
    <source>
        <dbReference type="ARBA" id="ARBA00022475"/>
    </source>
</evidence>
<reference evidence="8 9" key="1">
    <citation type="submission" date="2016-11" db="EMBL/GenBank/DDBJ databases">
        <title>Complete genome sequence of Sulfitobacter sp. AM1-D1, a toxic bacteria associated with marine dinoflagellate Alexandrium minutum in East China Sea.</title>
        <authorList>
            <person name="Yang Q."/>
            <person name="Zhang X."/>
            <person name="Tian X."/>
        </authorList>
    </citation>
    <scope>NUCLEOTIDE SEQUENCE [LARGE SCALE GENOMIC DNA]</scope>
    <source>
        <strain evidence="8 9">AM1-D1</strain>
    </source>
</reference>
<keyword evidence="9" id="KW-1185">Reference proteome</keyword>
<dbReference type="AlphaFoldDB" id="A0A1J0WK24"/>
<accession>A0A1J0WK24</accession>
<dbReference type="STRING" id="1917485.BOO69_15290"/>
<evidence type="ECO:0000256" key="4">
    <source>
        <dbReference type="ARBA" id="ARBA00022989"/>
    </source>
</evidence>
<dbReference type="Proteomes" id="UP000181897">
    <property type="component" value="Chromosome"/>
</dbReference>
<evidence type="ECO:0000259" key="7">
    <source>
        <dbReference type="Pfam" id="PF13396"/>
    </source>
</evidence>
<dbReference type="EMBL" id="CP018076">
    <property type="protein sequence ID" value="APE44621.1"/>
    <property type="molecule type" value="Genomic_DNA"/>
</dbReference>
<name>A0A1J0WK24_9RHOB</name>
<evidence type="ECO:0000256" key="6">
    <source>
        <dbReference type="SAM" id="Phobius"/>
    </source>
</evidence>
<keyword evidence="3 6" id="KW-0812">Transmembrane</keyword>
<sequence>MEYGLLGLIVLIADIYAIYQVLTSGASTLAKIVWTIAIILLPVLGFIAWLIFGPRGSRATV</sequence>
<dbReference type="InterPro" id="IPR027379">
    <property type="entry name" value="CLS_N"/>
</dbReference>
<dbReference type="RefSeq" id="WP_071972969.1">
    <property type="nucleotide sequence ID" value="NZ_CP018076.1"/>
</dbReference>
<dbReference type="GO" id="GO:0005886">
    <property type="term" value="C:plasma membrane"/>
    <property type="evidence" value="ECO:0007669"/>
    <property type="project" value="UniProtKB-SubCell"/>
</dbReference>
<evidence type="ECO:0000256" key="3">
    <source>
        <dbReference type="ARBA" id="ARBA00022692"/>
    </source>
</evidence>
<feature type="transmembrane region" description="Helical" evidence="6">
    <location>
        <begin position="33"/>
        <end position="52"/>
    </location>
</feature>
<evidence type="ECO:0000313" key="9">
    <source>
        <dbReference type="Proteomes" id="UP000181897"/>
    </source>
</evidence>
<keyword evidence="5 6" id="KW-0472">Membrane</keyword>
<evidence type="ECO:0000256" key="5">
    <source>
        <dbReference type="ARBA" id="ARBA00023136"/>
    </source>
</evidence>
<feature type="domain" description="Cardiolipin synthase N-terminal" evidence="7">
    <location>
        <begin position="12"/>
        <end position="54"/>
    </location>
</feature>
<organism evidence="8 9">
    <name type="scientific">Sulfitobacter alexandrii</name>
    <dbReference type="NCBI Taxonomy" id="1917485"/>
    <lineage>
        <taxon>Bacteria</taxon>
        <taxon>Pseudomonadati</taxon>
        <taxon>Pseudomonadota</taxon>
        <taxon>Alphaproteobacteria</taxon>
        <taxon>Rhodobacterales</taxon>
        <taxon>Roseobacteraceae</taxon>
        <taxon>Sulfitobacter</taxon>
    </lineage>
</organism>
<comment type="subcellular location">
    <subcellularLocation>
        <location evidence="1">Cell membrane</location>
        <topology evidence="1">Multi-pass membrane protein</topology>
    </subcellularLocation>
</comment>
<keyword evidence="4 6" id="KW-1133">Transmembrane helix</keyword>
<dbReference type="Pfam" id="PF13396">
    <property type="entry name" value="PLDc_N"/>
    <property type="match status" value="1"/>
</dbReference>
<gene>
    <name evidence="8" type="ORF">BOO69_15290</name>
</gene>
<evidence type="ECO:0000256" key="1">
    <source>
        <dbReference type="ARBA" id="ARBA00004651"/>
    </source>
</evidence>
<keyword evidence="2" id="KW-1003">Cell membrane</keyword>
<protein>
    <recommendedName>
        <fullName evidence="7">Cardiolipin synthase N-terminal domain-containing protein</fullName>
    </recommendedName>
</protein>
<evidence type="ECO:0000313" key="8">
    <source>
        <dbReference type="EMBL" id="APE44621.1"/>
    </source>
</evidence>
<proteinExistence type="predicted"/>
<dbReference type="OrthoDB" id="8455471at2"/>
<dbReference type="KEGG" id="suam:BOO69_15290"/>